<dbReference type="EMBL" id="CP034593">
    <property type="protein sequence ID" value="AZQ77341.1"/>
    <property type="molecule type" value="Genomic_DNA"/>
</dbReference>
<evidence type="ECO:0000256" key="1">
    <source>
        <dbReference type="ARBA" id="ARBA00023186"/>
    </source>
</evidence>
<proteinExistence type="predicted"/>
<dbReference type="InterPro" id="IPR036411">
    <property type="entry name" value="TorD-like_sf"/>
</dbReference>
<keyword evidence="1" id="KW-0143">Chaperone</keyword>
<dbReference type="AlphaFoldDB" id="A0A3Q9G4A6"/>
<organism evidence="2 3">
    <name type="scientific">Flaviflexus ciconiae</name>
    <dbReference type="NCBI Taxonomy" id="2496867"/>
    <lineage>
        <taxon>Bacteria</taxon>
        <taxon>Bacillati</taxon>
        <taxon>Actinomycetota</taxon>
        <taxon>Actinomycetes</taxon>
        <taxon>Actinomycetales</taxon>
        <taxon>Actinomycetaceae</taxon>
        <taxon>Flaviflexus</taxon>
    </lineage>
</organism>
<dbReference type="SUPFAM" id="SSF89155">
    <property type="entry name" value="TorD-like"/>
    <property type="match status" value="1"/>
</dbReference>
<dbReference type="RefSeq" id="WP_126704144.1">
    <property type="nucleotide sequence ID" value="NZ_CP034593.1"/>
</dbReference>
<dbReference type="InterPro" id="IPR020945">
    <property type="entry name" value="DMSO/NO3_reduct_chaperone"/>
</dbReference>
<reference evidence="2 3" key="1">
    <citation type="submission" date="2018-12" db="EMBL/GenBank/DDBJ databases">
        <title>Complete genome sequence of Flaviflexus sp. H23T48.</title>
        <authorList>
            <person name="Bae J.-W."/>
            <person name="Lee J.-Y."/>
        </authorList>
    </citation>
    <scope>NUCLEOTIDE SEQUENCE [LARGE SCALE GENOMIC DNA]</scope>
    <source>
        <strain evidence="2 3">H23T48</strain>
    </source>
</reference>
<sequence length="175" mass="19705">MAELLDEWPIEDEGDTAFGLKELRASLAEKEEVAQIRRDHNLLYGVTAGAKVPPYESVHRNRDGLIFDEETLQVRSEYRKLGLQAPKLNQEPDDHIGLEFNFIAQSCLRSLDALDQDSTTDASRYYGIGAVFMEQHIMEWAPAMLEEAAEAAETRFYRGIMYMSLGALAAYAVGQ</sequence>
<dbReference type="PANTHER" id="PTHR34227">
    <property type="entry name" value="CHAPERONE PROTEIN YCDY"/>
    <property type="match status" value="1"/>
</dbReference>
<dbReference type="PANTHER" id="PTHR34227:SF1">
    <property type="entry name" value="DIMETHYL SULFOXIDE REDUCTASE CHAPERONE-RELATED"/>
    <property type="match status" value="1"/>
</dbReference>
<evidence type="ECO:0000313" key="2">
    <source>
        <dbReference type="EMBL" id="AZQ77341.1"/>
    </source>
</evidence>
<dbReference type="Proteomes" id="UP000280344">
    <property type="component" value="Chromosome"/>
</dbReference>
<dbReference type="InterPro" id="IPR050289">
    <property type="entry name" value="TorD/DmsD_chaperones"/>
</dbReference>
<dbReference type="Gene3D" id="1.10.3480.10">
    <property type="entry name" value="TorD-like"/>
    <property type="match status" value="1"/>
</dbReference>
<protein>
    <submittedName>
        <fullName evidence="2">Dehydrogenase</fullName>
    </submittedName>
</protein>
<name>A0A3Q9G4A6_9ACTO</name>
<gene>
    <name evidence="2" type="ORF">EJ997_08375</name>
</gene>
<evidence type="ECO:0000313" key="3">
    <source>
        <dbReference type="Proteomes" id="UP000280344"/>
    </source>
</evidence>
<dbReference type="KEGG" id="flh:EJ997_08375"/>
<dbReference type="OrthoDB" id="9795302at2"/>
<keyword evidence="3" id="KW-1185">Reference proteome</keyword>
<accession>A0A3Q9G4A6</accession>
<dbReference type="Pfam" id="PF02613">
    <property type="entry name" value="Nitrate_red_del"/>
    <property type="match status" value="1"/>
</dbReference>